<proteinExistence type="predicted"/>
<dbReference type="EMBL" id="JH725194">
    <property type="protein sequence ID" value="EJP61946.1"/>
    <property type="molecule type" value="Genomic_DNA"/>
</dbReference>
<reference evidence="1 2" key="1">
    <citation type="journal article" date="2012" name="Sci. Rep.">
        <title>Genomic perspectives on the evolution of fungal entomopathogenicity in Beauveria bassiana.</title>
        <authorList>
            <person name="Xiao G."/>
            <person name="Ying S.H."/>
            <person name="Zheng P."/>
            <person name="Wang Z.L."/>
            <person name="Zhang S."/>
            <person name="Xie X.Q."/>
            <person name="Shang Y."/>
            <person name="St Leger R.J."/>
            <person name="Zhao G.P."/>
            <person name="Wang C."/>
            <person name="Feng M.G."/>
        </authorList>
    </citation>
    <scope>NUCLEOTIDE SEQUENCE [LARGE SCALE GENOMIC DNA]</scope>
    <source>
        <strain evidence="1 2">ARSEF 2860</strain>
    </source>
</reference>
<dbReference type="InParanoid" id="J5JDW1"/>
<evidence type="ECO:0000313" key="1">
    <source>
        <dbReference type="EMBL" id="EJP61946.1"/>
    </source>
</evidence>
<gene>
    <name evidence="1" type="ORF">BBA_09102</name>
</gene>
<dbReference type="RefSeq" id="XP_008602421.1">
    <property type="nucleotide sequence ID" value="XM_008604199.1"/>
</dbReference>
<name>J5JDW1_BEAB2</name>
<keyword evidence="2" id="KW-1185">Reference proteome</keyword>
<evidence type="ECO:0000313" key="2">
    <source>
        <dbReference type="Proteomes" id="UP000002762"/>
    </source>
</evidence>
<dbReference type="Proteomes" id="UP000002762">
    <property type="component" value="Unassembled WGS sequence"/>
</dbReference>
<dbReference type="HOGENOM" id="CLU_2454376_0_0_1"/>
<accession>J5JDW1</accession>
<sequence length="89" mass="10131">MESRTTHQVEEFWHRAYAVAVRNFDRVGLTTAQQVRLEFTTATTITQPDAPNFSCHYDGAPKFPTYMLAEHARQTIYLVRNPGLSSPTS</sequence>
<organism evidence="1 2">
    <name type="scientific">Beauveria bassiana (strain ARSEF 2860)</name>
    <name type="common">White muscardine disease fungus</name>
    <name type="synonym">Tritirachium shiotae</name>
    <dbReference type="NCBI Taxonomy" id="655819"/>
    <lineage>
        <taxon>Eukaryota</taxon>
        <taxon>Fungi</taxon>
        <taxon>Dikarya</taxon>
        <taxon>Ascomycota</taxon>
        <taxon>Pezizomycotina</taxon>
        <taxon>Sordariomycetes</taxon>
        <taxon>Hypocreomycetidae</taxon>
        <taxon>Hypocreales</taxon>
        <taxon>Cordycipitaceae</taxon>
        <taxon>Beauveria</taxon>
    </lineage>
</organism>
<dbReference type="AlphaFoldDB" id="J5JDW1"/>
<dbReference type="GeneID" id="19892114"/>
<protein>
    <submittedName>
        <fullName evidence="1">Uncharacterized protein</fullName>
    </submittedName>
</protein>